<protein>
    <submittedName>
        <fullName evidence="4">Amidohydrolase family protein</fullName>
    </submittedName>
</protein>
<accession>A0ABS3KL00</accession>
<dbReference type="Gene3D" id="2.30.40.10">
    <property type="entry name" value="Urease, subunit C, domain 1"/>
    <property type="match status" value="1"/>
</dbReference>
<evidence type="ECO:0000256" key="2">
    <source>
        <dbReference type="ARBA" id="ARBA00022801"/>
    </source>
</evidence>
<dbReference type="EMBL" id="JACTNF010000057">
    <property type="protein sequence ID" value="MBO1077268.1"/>
    <property type="molecule type" value="Genomic_DNA"/>
</dbReference>
<evidence type="ECO:0000313" key="4">
    <source>
        <dbReference type="EMBL" id="MBO1077268.1"/>
    </source>
</evidence>
<dbReference type="Proteomes" id="UP001518990">
    <property type="component" value="Unassembled WGS sequence"/>
</dbReference>
<keyword evidence="5" id="KW-1185">Reference proteome</keyword>
<dbReference type="PANTHER" id="PTHR43794">
    <property type="entry name" value="AMINOHYDROLASE SSNA-RELATED"/>
    <property type="match status" value="1"/>
</dbReference>
<feature type="domain" description="Amidohydrolase-related" evidence="3">
    <location>
        <begin position="4"/>
        <end position="67"/>
    </location>
</feature>
<dbReference type="PANTHER" id="PTHR43794:SF11">
    <property type="entry name" value="AMIDOHYDROLASE-RELATED DOMAIN-CONTAINING PROTEIN"/>
    <property type="match status" value="1"/>
</dbReference>
<evidence type="ECO:0000313" key="5">
    <source>
        <dbReference type="Proteomes" id="UP001518990"/>
    </source>
</evidence>
<keyword evidence="2" id="KW-0378">Hydrolase</keyword>
<gene>
    <name evidence="4" type="ORF">IAI60_21985</name>
</gene>
<dbReference type="InterPro" id="IPR006680">
    <property type="entry name" value="Amidohydro-rel"/>
</dbReference>
<proteinExistence type="inferred from homology"/>
<comment type="caution">
    <text evidence="4">The sequence shown here is derived from an EMBL/GenBank/DDBJ whole genome shotgun (WGS) entry which is preliminary data.</text>
</comment>
<dbReference type="InterPro" id="IPR050287">
    <property type="entry name" value="MTA/SAH_deaminase"/>
</dbReference>
<dbReference type="SUPFAM" id="SSF51338">
    <property type="entry name" value="Composite domain of metallo-dependent hydrolases"/>
    <property type="match status" value="1"/>
</dbReference>
<sequence>MLGWATQGGYRALEVPDGGTLEAGKRADLIMIRTDRPHLVPLMRVASSFVHQDQGADVQSVMFDGEWIMRNSLVLAMDEATIVAEADCIARRAWARLFTERPDLPVLPASRCAYKARAGEGDRIGLRACSSRLSKSFRAPLEGVWGFHSA</sequence>
<reference evidence="4 5" key="1">
    <citation type="submission" date="2020-09" db="EMBL/GenBank/DDBJ databases">
        <title>Roseomonas.</title>
        <authorList>
            <person name="Zhu W."/>
        </authorList>
    </citation>
    <scope>NUCLEOTIDE SEQUENCE [LARGE SCALE GENOMIC DNA]</scope>
    <source>
        <strain evidence="4 5">1311</strain>
    </source>
</reference>
<evidence type="ECO:0000259" key="3">
    <source>
        <dbReference type="Pfam" id="PF01979"/>
    </source>
</evidence>
<evidence type="ECO:0000256" key="1">
    <source>
        <dbReference type="ARBA" id="ARBA00006745"/>
    </source>
</evidence>
<organism evidence="4 5">
    <name type="scientific">Roseomonas marmotae</name>
    <dbReference type="NCBI Taxonomy" id="2768161"/>
    <lineage>
        <taxon>Bacteria</taxon>
        <taxon>Pseudomonadati</taxon>
        <taxon>Pseudomonadota</taxon>
        <taxon>Alphaproteobacteria</taxon>
        <taxon>Acetobacterales</taxon>
        <taxon>Roseomonadaceae</taxon>
        <taxon>Roseomonas</taxon>
    </lineage>
</organism>
<comment type="similarity">
    <text evidence="1">Belongs to the metallo-dependent hydrolases superfamily. ATZ/TRZ family.</text>
</comment>
<dbReference type="Gene3D" id="3.20.20.140">
    <property type="entry name" value="Metal-dependent hydrolases"/>
    <property type="match status" value="1"/>
</dbReference>
<dbReference type="Pfam" id="PF01979">
    <property type="entry name" value="Amidohydro_1"/>
    <property type="match status" value="1"/>
</dbReference>
<name>A0ABS3KL00_9PROT</name>
<dbReference type="InterPro" id="IPR011059">
    <property type="entry name" value="Metal-dep_hydrolase_composite"/>
</dbReference>